<comment type="caution">
    <text evidence="1">The sequence shown here is derived from an EMBL/GenBank/DDBJ whole genome shotgun (WGS) entry which is preliminary data.</text>
</comment>
<evidence type="ECO:0000313" key="1">
    <source>
        <dbReference type="EMBL" id="GBM16321.1"/>
    </source>
</evidence>
<evidence type="ECO:0000313" key="2">
    <source>
        <dbReference type="Proteomes" id="UP000499080"/>
    </source>
</evidence>
<proteinExistence type="predicted"/>
<reference evidence="1 2" key="1">
    <citation type="journal article" date="2019" name="Sci. Rep.">
        <title>Orb-weaving spider Araneus ventricosus genome elucidates the spidroin gene catalogue.</title>
        <authorList>
            <person name="Kono N."/>
            <person name="Nakamura H."/>
            <person name="Ohtoshi R."/>
            <person name="Moran D.A.P."/>
            <person name="Shinohara A."/>
            <person name="Yoshida Y."/>
            <person name="Fujiwara M."/>
            <person name="Mori M."/>
            <person name="Tomita M."/>
            <person name="Arakawa K."/>
        </authorList>
    </citation>
    <scope>NUCLEOTIDE SEQUENCE [LARGE SCALE GENOMIC DNA]</scope>
</reference>
<dbReference type="AlphaFoldDB" id="A0A4Y2DHZ5"/>
<organism evidence="1 2">
    <name type="scientific">Araneus ventricosus</name>
    <name type="common">Orbweaver spider</name>
    <name type="synonym">Epeira ventricosa</name>
    <dbReference type="NCBI Taxonomy" id="182803"/>
    <lineage>
        <taxon>Eukaryota</taxon>
        <taxon>Metazoa</taxon>
        <taxon>Ecdysozoa</taxon>
        <taxon>Arthropoda</taxon>
        <taxon>Chelicerata</taxon>
        <taxon>Arachnida</taxon>
        <taxon>Araneae</taxon>
        <taxon>Araneomorphae</taxon>
        <taxon>Entelegynae</taxon>
        <taxon>Araneoidea</taxon>
        <taxon>Araneidae</taxon>
        <taxon>Araneus</taxon>
    </lineage>
</organism>
<dbReference type="EMBL" id="BGPR01000371">
    <property type="protein sequence ID" value="GBM16321.1"/>
    <property type="molecule type" value="Genomic_DNA"/>
</dbReference>
<dbReference type="Proteomes" id="UP000499080">
    <property type="component" value="Unassembled WGS sequence"/>
</dbReference>
<protein>
    <submittedName>
        <fullName evidence="1">Uncharacterized protein</fullName>
    </submittedName>
</protein>
<sequence length="109" mass="12285">MFRCEVGNHLHHNDCHHSKPSLVLGISTFRFPQHGAYFRTDLVILNHGQMTRTTPELAHPSPNFHATLTGGHLATTYDLACSRPHKRRIFGGIGFQAWSPPAPRPIPYH</sequence>
<gene>
    <name evidence="1" type="ORF">AVEN_194059_1</name>
</gene>
<accession>A0A4Y2DHZ5</accession>
<name>A0A4Y2DHZ5_ARAVE</name>
<keyword evidence="2" id="KW-1185">Reference proteome</keyword>